<accession>A0A844XV23</accession>
<evidence type="ECO:0000313" key="1">
    <source>
        <dbReference type="EMBL" id="MXO49660.1"/>
    </source>
</evidence>
<dbReference type="OrthoDB" id="5918636at2"/>
<dbReference type="Proteomes" id="UP000448199">
    <property type="component" value="Unassembled WGS sequence"/>
</dbReference>
<proteinExistence type="predicted"/>
<reference evidence="1 2" key="1">
    <citation type="submission" date="2019-12" db="EMBL/GenBank/DDBJ databases">
        <title>Genomic-based taxomic classification of the family Erythrobacteraceae.</title>
        <authorList>
            <person name="Xu L."/>
        </authorList>
    </citation>
    <scope>NUCLEOTIDE SEQUENCE [LARGE SCALE GENOMIC DNA]</scope>
    <source>
        <strain evidence="1 2">DSM 17792</strain>
    </source>
</reference>
<comment type="caution">
    <text evidence="1">The sequence shown here is derived from an EMBL/GenBank/DDBJ whole genome shotgun (WGS) entry which is preliminary data.</text>
</comment>
<dbReference type="AlphaFoldDB" id="A0A844XV23"/>
<gene>
    <name evidence="1" type="ORF">GRI69_15520</name>
</gene>
<dbReference type="InterPro" id="IPR025332">
    <property type="entry name" value="DUF4238"/>
</dbReference>
<dbReference type="RefSeq" id="WP_160729076.1">
    <property type="nucleotide sequence ID" value="NZ_WTYC01000016.1"/>
</dbReference>
<name>A0A844XV23_9SPHN</name>
<evidence type="ECO:0000313" key="2">
    <source>
        <dbReference type="Proteomes" id="UP000448199"/>
    </source>
</evidence>
<organism evidence="1 2">
    <name type="scientific">Qipengyuania vulgaris</name>
    <dbReference type="NCBI Taxonomy" id="291985"/>
    <lineage>
        <taxon>Bacteria</taxon>
        <taxon>Pseudomonadati</taxon>
        <taxon>Pseudomonadota</taxon>
        <taxon>Alphaproteobacteria</taxon>
        <taxon>Sphingomonadales</taxon>
        <taxon>Erythrobacteraceae</taxon>
        <taxon>Qipengyuania</taxon>
    </lineage>
</organism>
<keyword evidence="2" id="KW-1185">Reference proteome</keyword>
<dbReference type="EMBL" id="WTYC01000016">
    <property type="protein sequence ID" value="MXO49660.1"/>
    <property type="molecule type" value="Genomic_DNA"/>
</dbReference>
<protein>
    <submittedName>
        <fullName evidence="1">DUF4238 domain-containing protein</fullName>
    </submittedName>
</protein>
<dbReference type="Pfam" id="PF14022">
    <property type="entry name" value="DUF4238"/>
    <property type="match status" value="1"/>
</dbReference>
<sequence>MPQFYLRNFADGVGRQARVVFFDEETRHLGHTLVRNVGSKRYFNRVDAEGQDPDYLENALADLEGEISGPLADIIAAQNFPSEEHFTYVMNLAALLSVRNPQLRGQLERFHQDVVEKVFGVLVSSEEAWEHHTKKMKDDGVELSGKVTYEDIKRFKDGKRYDINIDQTHLIGVEFEMVPKVLETMANRNWCFASAPEGSQYITSDNPVVLEWSDNRDYGPLASPGHGLMGTSLLFPLSSDALLLGTFEELPETLSHTDDQVTSVNTVIARNSRRQIYARNDQFRLNLRSEQNVRGADLPKYFRRTA</sequence>